<evidence type="ECO:0000313" key="2">
    <source>
        <dbReference type="WBParaSite" id="RSKR_0000518000.1"/>
    </source>
</evidence>
<dbReference type="Proteomes" id="UP000095286">
    <property type="component" value="Unplaced"/>
</dbReference>
<accession>A0AC35TVU2</accession>
<reference evidence="2" key="1">
    <citation type="submission" date="2016-11" db="UniProtKB">
        <authorList>
            <consortium name="WormBaseParasite"/>
        </authorList>
    </citation>
    <scope>IDENTIFICATION</scope>
    <source>
        <strain evidence="2">KR3021</strain>
    </source>
</reference>
<organism evidence="1 2">
    <name type="scientific">Rhabditophanes sp. KR3021</name>
    <dbReference type="NCBI Taxonomy" id="114890"/>
    <lineage>
        <taxon>Eukaryota</taxon>
        <taxon>Metazoa</taxon>
        <taxon>Ecdysozoa</taxon>
        <taxon>Nematoda</taxon>
        <taxon>Chromadorea</taxon>
        <taxon>Rhabditida</taxon>
        <taxon>Tylenchina</taxon>
        <taxon>Panagrolaimomorpha</taxon>
        <taxon>Strongyloidoidea</taxon>
        <taxon>Alloionematidae</taxon>
        <taxon>Rhabditophanes</taxon>
    </lineage>
</organism>
<name>A0AC35TVU2_9BILA</name>
<sequence length="193" mass="21389">MSLIVLLVVILLLLGGAFTLIPLKGLSQSANIDSFTKVKKKEKESMNRELRIENEHLTPANTLIPKPRISTPDRILPLPESVPWYPGGQAPEQETSAAYQPRKGQRQEEKVEGESVKKQDEPKVKKDKSLKAPVKDTDMIVAVKDEKVTNLNESTKQKGGQKKKKKVMKTDSSAKPVGGTGDQQSRPNKKLVK</sequence>
<evidence type="ECO:0000313" key="1">
    <source>
        <dbReference type="Proteomes" id="UP000095286"/>
    </source>
</evidence>
<dbReference type="WBParaSite" id="RSKR_0000518000.1">
    <property type="protein sequence ID" value="RSKR_0000518000.1"/>
    <property type="gene ID" value="RSKR_0000518000"/>
</dbReference>
<protein>
    <submittedName>
        <fullName evidence="2">Uncharacterized protein</fullName>
    </submittedName>
</protein>
<proteinExistence type="predicted"/>